<evidence type="ECO:0000256" key="3">
    <source>
        <dbReference type="ARBA" id="ARBA00011209"/>
    </source>
</evidence>
<dbReference type="eggNOG" id="COG0072">
    <property type="taxonomic scope" value="Bacteria"/>
</dbReference>
<feature type="domain" description="FDX-ACB" evidence="14">
    <location>
        <begin position="705"/>
        <end position="806"/>
    </location>
</feature>
<dbReference type="SMART" id="SM00874">
    <property type="entry name" value="B5"/>
    <property type="match status" value="1"/>
</dbReference>
<evidence type="ECO:0000256" key="4">
    <source>
        <dbReference type="ARBA" id="ARBA00022490"/>
    </source>
</evidence>
<keyword evidence="10 13" id="KW-0648">Protein biosynthesis</keyword>
<dbReference type="GO" id="GO:0003723">
    <property type="term" value="F:RNA binding"/>
    <property type="evidence" value="ECO:0007669"/>
    <property type="project" value="InterPro"/>
</dbReference>
<dbReference type="GO" id="GO:0005524">
    <property type="term" value="F:ATP binding"/>
    <property type="evidence" value="ECO:0007669"/>
    <property type="project" value="UniProtKB-UniRule"/>
</dbReference>
<comment type="similarity">
    <text evidence="2 13">Belongs to the phenylalanyl-tRNA synthetase beta subunit family. Type 1 subfamily.</text>
</comment>
<dbReference type="GO" id="GO:0009328">
    <property type="term" value="C:phenylalanine-tRNA ligase complex"/>
    <property type="evidence" value="ECO:0007669"/>
    <property type="project" value="TreeGrafter"/>
</dbReference>
<dbReference type="GO" id="GO:0000287">
    <property type="term" value="F:magnesium ion binding"/>
    <property type="evidence" value="ECO:0007669"/>
    <property type="project" value="UniProtKB-UniRule"/>
</dbReference>
<keyword evidence="6 13" id="KW-0479">Metal-binding</keyword>
<keyword evidence="5 13" id="KW-0436">Ligase</keyword>
<protein>
    <recommendedName>
        <fullName evidence="13">Phenylalanine--tRNA ligase beta subunit</fullName>
        <ecNumber evidence="13">6.1.1.20</ecNumber>
    </recommendedName>
    <alternativeName>
        <fullName evidence="13">Phenylalanyl-tRNA synthetase beta subunit</fullName>
        <shortName evidence="13">PheRS</shortName>
    </alternativeName>
</protein>
<dbReference type="GO" id="GO:0004826">
    <property type="term" value="F:phenylalanine-tRNA ligase activity"/>
    <property type="evidence" value="ECO:0007669"/>
    <property type="project" value="UniProtKB-UniRule"/>
</dbReference>
<dbReference type="Pfam" id="PF03147">
    <property type="entry name" value="FDX-ACB"/>
    <property type="match status" value="1"/>
</dbReference>
<comment type="cofactor">
    <cofactor evidence="13">
        <name>Mg(2+)</name>
        <dbReference type="ChEBI" id="CHEBI:18420"/>
    </cofactor>
    <text evidence="13">Binds 2 magnesium ions per tetramer.</text>
</comment>
<dbReference type="KEGG" id="kde:CDSE_0542"/>
<dbReference type="HOGENOM" id="CLU_016891_0_0_4"/>
<dbReference type="PANTHER" id="PTHR10947">
    <property type="entry name" value="PHENYLALANYL-TRNA SYNTHETASE BETA CHAIN AND LEUCINE-RICH REPEAT-CONTAINING PROTEIN 47"/>
    <property type="match status" value="1"/>
</dbReference>
<dbReference type="SUPFAM" id="SSF55681">
    <property type="entry name" value="Class II aaRS and biotin synthetases"/>
    <property type="match status" value="1"/>
</dbReference>
<dbReference type="SUPFAM" id="SSF54991">
    <property type="entry name" value="Anticodon-binding domain of PheRS"/>
    <property type="match status" value="1"/>
</dbReference>
<dbReference type="InterPro" id="IPR045060">
    <property type="entry name" value="Phe-tRNA-ligase_IIc_bsu"/>
</dbReference>
<dbReference type="InterPro" id="IPR041616">
    <property type="entry name" value="PheRS_beta_core"/>
</dbReference>
<dbReference type="InterPro" id="IPR005121">
    <property type="entry name" value="Fdx_antiC-bd"/>
</dbReference>
<feature type="binding site" evidence="13">
    <location>
        <position position="454"/>
    </location>
    <ligand>
        <name>Mg(2+)</name>
        <dbReference type="ChEBI" id="CHEBI:18420"/>
        <note>shared with alpha subunit</note>
    </ligand>
</feature>
<dbReference type="SUPFAM" id="SSF46955">
    <property type="entry name" value="Putative DNA-binding domain"/>
    <property type="match status" value="2"/>
</dbReference>
<feature type="binding site" evidence="13">
    <location>
        <position position="460"/>
    </location>
    <ligand>
        <name>Mg(2+)</name>
        <dbReference type="ChEBI" id="CHEBI:18420"/>
        <note>shared with alpha subunit</note>
    </ligand>
</feature>
<dbReference type="STRING" id="1208919.CDSE_0542"/>
<dbReference type="EMBL" id="CP003803">
    <property type="protein sequence ID" value="AGF46850.1"/>
    <property type="molecule type" value="Genomic_DNA"/>
</dbReference>
<comment type="subunit">
    <text evidence="3 13">Tetramer of two alpha and two beta subunits.</text>
</comment>
<feature type="binding site" evidence="13">
    <location>
        <position position="463"/>
    </location>
    <ligand>
        <name>Mg(2+)</name>
        <dbReference type="ChEBI" id="CHEBI:18420"/>
        <note>shared with alpha subunit</note>
    </ligand>
</feature>
<dbReference type="SMART" id="SM00873">
    <property type="entry name" value="B3_4"/>
    <property type="match status" value="1"/>
</dbReference>
<evidence type="ECO:0000256" key="8">
    <source>
        <dbReference type="ARBA" id="ARBA00022840"/>
    </source>
</evidence>
<evidence type="ECO:0000256" key="10">
    <source>
        <dbReference type="ARBA" id="ARBA00022917"/>
    </source>
</evidence>
<dbReference type="Gene3D" id="3.30.56.10">
    <property type="match status" value="2"/>
</dbReference>
<dbReference type="CDD" id="cd00769">
    <property type="entry name" value="PheRS_beta_core"/>
    <property type="match status" value="1"/>
</dbReference>
<evidence type="ECO:0000256" key="13">
    <source>
        <dbReference type="HAMAP-Rule" id="MF_00283"/>
    </source>
</evidence>
<proteinExistence type="inferred from homology"/>
<dbReference type="AlphaFoldDB" id="M1M3M8"/>
<evidence type="ECO:0000259" key="14">
    <source>
        <dbReference type="PROSITE" id="PS51447"/>
    </source>
</evidence>
<name>M1M3M8_9PROT</name>
<dbReference type="InterPro" id="IPR004532">
    <property type="entry name" value="Phe-tRNA-ligase_IIc_bsu_bact"/>
</dbReference>
<dbReference type="FunFam" id="3.30.56.10:FF:000002">
    <property type="entry name" value="Phenylalanine--tRNA ligase beta subunit"/>
    <property type="match status" value="1"/>
</dbReference>
<dbReference type="EC" id="6.1.1.20" evidence="13"/>
<dbReference type="Gene3D" id="3.50.40.10">
    <property type="entry name" value="Phenylalanyl-trna Synthetase, Chain B, domain 3"/>
    <property type="match status" value="1"/>
</dbReference>
<dbReference type="Gene3D" id="2.40.50.140">
    <property type="entry name" value="Nucleic acid-binding proteins"/>
    <property type="match status" value="1"/>
</dbReference>
<dbReference type="Pfam" id="PF03483">
    <property type="entry name" value="B3_4"/>
    <property type="match status" value="1"/>
</dbReference>
<dbReference type="Proteomes" id="UP000011547">
    <property type="component" value="Chromosome"/>
</dbReference>
<keyword evidence="7 13" id="KW-0547">Nucleotide-binding</keyword>
<gene>
    <name evidence="13" type="primary">pheT</name>
    <name evidence="16" type="ORF">CDSE_0542</name>
</gene>
<dbReference type="NCBIfam" id="TIGR00472">
    <property type="entry name" value="pheT_bact"/>
    <property type="match status" value="1"/>
</dbReference>
<organism evidence="16 17">
    <name type="scientific">Candidatus Kinetoplastidibacterium desouzai TCC079E</name>
    <dbReference type="NCBI Taxonomy" id="1208919"/>
    <lineage>
        <taxon>Bacteria</taxon>
        <taxon>Pseudomonadati</taxon>
        <taxon>Pseudomonadota</taxon>
        <taxon>Betaproteobacteria</taxon>
        <taxon>Candidatus Kinetoplastidibacterium</taxon>
    </lineage>
</organism>
<evidence type="ECO:0000256" key="6">
    <source>
        <dbReference type="ARBA" id="ARBA00022723"/>
    </source>
</evidence>
<reference evidence="16 17" key="1">
    <citation type="journal article" date="2013" name="Genome Biol. Evol.">
        <title>Genome evolution and phylogenomic analysis of candidatus kinetoplastibacterium, the betaproteobacterial endosymbionts of strigomonas and angomonas.</title>
        <authorList>
            <person name="Alves J.M."/>
            <person name="Serrano M.G."/>
            <person name="Maia da Silva F."/>
            <person name="Voegtly L.J."/>
            <person name="Matveyev A.V."/>
            <person name="Teixeira M.M."/>
            <person name="Camargo E.P."/>
            <person name="Buck G.A."/>
        </authorList>
    </citation>
    <scope>NUCLEOTIDE SEQUENCE [LARGE SCALE GENOMIC DNA]</scope>
    <source>
        <strain evidence="16 17">TCC079E</strain>
    </source>
</reference>
<keyword evidence="4 13" id="KW-0963">Cytoplasm</keyword>
<evidence type="ECO:0000259" key="15">
    <source>
        <dbReference type="PROSITE" id="PS51483"/>
    </source>
</evidence>
<keyword evidence="17" id="KW-1185">Reference proteome</keyword>
<comment type="catalytic activity">
    <reaction evidence="12 13">
        <text>tRNA(Phe) + L-phenylalanine + ATP = L-phenylalanyl-tRNA(Phe) + AMP + diphosphate + H(+)</text>
        <dbReference type="Rhea" id="RHEA:19413"/>
        <dbReference type="Rhea" id="RHEA-COMP:9668"/>
        <dbReference type="Rhea" id="RHEA-COMP:9699"/>
        <dbReference type="ChEBI" id="CHEBI:15378"/>
        <dbReference type="ChEBI" id="CHEBI:30616"/>
        <dbReference type="ChEBI" id="CHEBI:33019"/>
        <dbReference type="ChEBI" id="CHEBI:58095"/>
        <dbReference type="ChEBI" id="CHEBI:78442"/>
        <dbReference type="ChEBI" id="CHEBI:78531"/>
        <dbReference type="ChEBI" id="CHEBI:456215"/>
        <dbReference type="EC" id="6.1.1.20"/>
    </reaction>
</comment>
<evidence type="ECO:0000256" key="11">
    <source>
        <dbReference type="ARBA" id="ARBA00023146"/>
    </source>
</evidence>
<dbReference type="InterPro" id="IPR005146">
    <property type="entry name" value="B3/B4_tRNA-bd"/>
</dbReference>
<dbReference type="InterPro" id="IPR045864">
    <property type="entry name" value="aa-tRNA-synth_II/BPL/LPL"/>
</dbReference>
<dbReference type="Pfam" id="PF03484">
    <property type="entry name" value="B5"/>
    <property type="match status" value="1"/>
</dbReference>
<accession>M1M3M8</accession>
<dbReference type="HAMAP" id="MF_00283">
    <property type="entry name" value="Phe_tRNA_synth_beta1"/>
    <property type="match status" value="1"/>
</dbReference>
<dbReference type="PROSITE" id="PS51483">
    <property type="entry name" value="B5"/>
    <property type="match status" value="1"/>
</dbReference>
<dbReference type="SUPFAM" id="SSF50249">
    <property type="entry name" value="Nucleic acid-binding proteins"/>
    <property type="match status" value="1"/>
</dbReference>
<keyword evidence="8 13" id="KW-0067">ATP-binding</keyword>
<evidence type="ECO:0000256" key="9">
    <source>
        <dbReference type="ARBA" id="ARBA00022842"/>
    </source>
</evidence>
<dbReference type="InterPro" id="IPR020825">
    <property type="entry name" value="Phe-tRNA_synthase-like_B3/B4"/>
</dbReference>
<dbReference type="PATRIC" id="fig|1208919.3.peg.288"/>
<dbReference type="InterPro" id="IPR036690">
    <property type="entry name" value="Fdx_antiC-bd_sf"/>
</dbReference>
<dbReference type="eggNOG" id="COG0073">
    <property type="taxonomic scope" value="Bacteria"/>
</dbReference>
<dbReference type="Gene3D" id="3.30.930.10">
    <property type="entry name" value="Bira Bifunctional Protein, Domain 2"/>
    <property type="match status" value="1"/>
</dbReference>
<keyword evidence="9 13" id="KW-0460">Magnesium</keyword>
<sequence length="807" mass="91398">MQFPESWLFSMIDKDIKSEDLSDMLTMSGLEVEDLSSFVNYSHENILIVKVIDIIFEDCSNSISICLLDDGSGDVNKWGVYSGIGIKIDSKVALCRGLIIPSVLDKNVVDSLKQKQFIGEVCLLSSLDRIDNLKKIIDSGIDFKLGDYFYKNFNLGEKIFNIKLTPNRSDCLSILGIAREVSALTGAVIRHPQYDLITPNISDVISPRIISDDLCGRYSGRVIRNLNTNVETPNWIKERLIKSGQNCVSVLIDISNYVMLEIGVPSHIYDLDEIEGDLVVRKSKKNEKITILNGNELHLDSGIGVISDDNDILCLAGVMGAKKASVKNTTRNIYVESAFWKPGLISGVARKYKINSEAAHRFERGVDYLANIDCLEKITSLIKNICGGDVGPIDDVIVDLPKEKIVSMRLDRCCRVSGVNIDKNIVCEIFNKLGMSFNEQNDIFYVNSPSYRFDINIEEDLIEEIIRIYGFDNIPSLPPATEAKMICLSETNLDRHDFSKLMVCRDYQEVINYSFVPSDWEENYSDNHDVIKITNPIANHMSVMRSSLIPGLVKNVTYNANRQCTRIRLFEIGRVFRKDYNVLEDESNVANISQPTYLSGIAWGSLVEDQWSEQPRLIDFYDVKCDVESLFGKRISCLRFYPDIHKALQKGKCASITLDGNHIGFIGVLNSALTLEAGLMSPPVVFELDMKYLTQIKLPKTEIISKQPFIIRDISIWIKKNIEFQIISDIILDTISSNNELSIVKDFKLFDIWIPNKGSEYFDLGEKSIALRFYLQDNITLDEDRASYCMDIIVNNLSREVNARRRV</sequence>
<evidence type="ECO:0000256" key="2">
    <source>
        <dbReference type="ARBA" id="ARBA00008653"/>
    </source>
</evidence>
<dbReference type="PROSITE" id="PS51447">
    <property type="entry name" value="FDX_ACB"/>
    <property type="match status" value="1"/>
</dbReference>
<evidence type="ECO:0000256" key="5">
    <source>
        <dbReference type="ARBA" id="ARBA00022598"/>
    </source>
</evidence>
<comment type="subcellular location">
    <subcellularLocation>
        <location evidence="1 13">Cytoplasm</location>
    </subcellularLocation>
</comment>
<dbReference type="Pfam" id="PF17759">
    <property type="entry name" value="tRNA_synthFbeta"/>
    <property type="match status" value="1"/>
</dbReference>
<dbReference type="InterPro" id="IPR012340">
    <property type="entry name" value="NA-bd_OB-fold"/>
</dbReference>
<evidence type="ECO:0000313" key="16">
    <source>
        <dbReference type="EMBL" id="AGF46850.1"/>
    </source>
</evidence>
<dbReference type="PANTHER" id="PTHR10947:SF0">
    <property type="entry name" value="PHENYLALANINE--TRNA LIGASE BETA SUBUNIT"/>
    <property type="match status" value="1"/>
</dbReference>
<evidence type="ECO:0000313" key="17">
    <source>
        <dbReference type="Proteomes" id="UP000011547"/>
    </source>
</evidence>
<dbReference type="InterPro" id="IPR009061">
    <property type="entry name" value="DNA-bd_dom_put_sf"/>
</dbReference>
<dbReference type="GO" id="GO:0006432">
    <property type="term" value="P:phenylalanyl-tRNA aminoacylation"/>
    <property type="evidence" value="ECO:0007669"/>
    <property type="project" value="UniProtKB-UniRule"/>
</dbReference>
<dbReference type="SUPFAM" id="SSF56037">
    <property type="entry name" value="PheT/TilS domain"/>
    <property type="match status" value="1"/>
</dbReference>
<dbReference type="Gene3D" id="3.30.70.380">
    <property type="entry name" value="Ferrodoxin-fold anticodon-binding domain"/>
    <property type="match status" value="1"/>
</dbReference>
<feature type="domain" description="B5" evidence="15">
    <location>
        <begin position="401"/>
        <end position="476"/>
    </location>
</feature>
<feature type="binding site" evidence="13">
    <location>
        <position position="464"/>
    </location>
    <ligand>
        <name>Mg(2+)</name>
        <dbReference type="ChEBI" id="CHEBI:18420"/>
        <note>shared with alpha subunit</note>
    </ligand>
</feature>
<dbReference type="SMART" id="SM00896">
    <property type="entry name" value="FDX-ACB"/>
    <property type="match status" value="1"/>
</dbReference>
<dbReference type="InterPro" id="IPR005147">
    <property type="entry name" value="tRNA_synthase_B5-dom"/>
</dbReference>
<dbReference type="RefSeq" id="WP_015396261.1">
    <property type="nucleotide sequence ID" value="NC_020294.1"/>
</dbReference>
<dbReference type="OrthoDB" id="9805455at2"/>
<evidence type="ECO:0000256" key="1">
    <source>
        <dbReference type="ARBA" id="ARBA00004496"/>
    </source>
</evidence>
<keyword evidence="11 13" id="KW-0030">Aminoacyl-tRNA synthetase</keyword>
<evidence type="ECO:0000256" key="12">
    <source>
        <dbReference type="ARBA" id="ARBA00049255"/>
    </source>
</evidence>
<evidence type="ECO:0000256" key="7">
    <source>
        <dbReference type="ARBA" id="ARBA00022741"/>
    </source>
</evidence>